<dbReference type="InterPro" id="IPR029063">
    <property type="entry name" value="SAM-dependent_MTases_sf"/>
</dbReference>
<name>A0AAJ0CYI3_9HYPO</name>
<organism evidence="2 3">
    <name type="scientific">Conoideocrella luteorostrata</name>
    <dbReference type="NCBI Taxonomy" id="1105319"/>
    <lineage>
        <taxon>Eukaryota</taxon>
        <taxon>Fungi</taxon>
        <taxon>Dikarya</taxon>
        <taxon>Ascomycota</taxon>
        <taxon>Pezizomycotina</taxon>
        <taxon>Sordariomycetes</taxon>
        <taxon>Hypocreomycetidae</taxon>
        <taxon>Hypocreales</taxon>
        <taxon>Clavicipitaceae</taxon>
        <taxon>Conoideocrella</taxon>
    </lineage>
</organism>
<dbReference type="PANTHER" id="PTHR43591:SF106">
    <property type="entry name" value="S-ADENOSYL-L-METHIONINE-DEPENDENT METHYLTRANSFERASE"/>
    <property type="match status" value="1"/>
</dbReference>
<evidence type="ECO:0000313" key="2">
    <source>
        <dbReference type="EMBL" id="KAK2616423.1"/>
    </source>
</evidence>
<keyword evidence="3" id="KW-1185">Reference proteome</keyword>
<dbReference type="Pfam" id="PF13489">
    <property type="entry name" value="Methyltransf_23"/>
    <property type="match status" value="1"/>
</dbReference>
<dbReference type="PANTHER" id="PTHR43591">
    <property type="entry name" value="METHYLTRANSFERASE"/>
    <property type="match status" value="1"/>
</dbReference>
<dbReference type="CDD" id="cd02440">
    <property type="entry name" value="AdoMet_MTases"/>
    <property type="match status" value="1"/>
</dbReference>
<comment type="similarity">
    <text evidence="1">Belongs to the methyltransferase superfamily. LaeA methyltransferase family.</text>
</comment>
<gene>
    <name evidence="2" type="ORF">QQS21_000665</name>
</gene>
<accession>A0AAJ0CYI3</accession>
<evidence type="ECO:0000256" key="1">
    <source>
        <dbReference type="ARBA" id="ARBA00038158"/>
    </source>
</evidence>
<dbReference type="AlphaFoldDB" id="A0AAJ0CYI3"/>
<evidence type="ECO:0000313" key="3">
    <source>
        <dbReference type="Proteomes" id="UP001251528"/>
    </source>
</evidence>
<dbReference type="Gene3D" id="3.40.50.150">
    <property type="entry name" value="Vaccinia Virus protein VP39"/>
    <property type="match status" value="1"/>
</dbReference>
<dbReference type="EMBL" id="JASWJB010000006">
    <property type="protein sequence ID" value="KAK2616423.1"/>
    <property type="molecule type" value="Genomic_DNA"/>
</dbReference>
<protein>
    <recommendedName>
        <fullName evidence="4">UMTA methyltransferase family protein</fullName>
    </recommendedName>
</protein>
<dbReference type="Proteomes" id="UP001251528">
    <property type="component" value="Unassembled WGS sequence"/>
</dbReference>
<comment type="caution">
    <text evidence="2">The sequence shown here is derived from an EMBL/GenBank/DDBJ whole genome shotgun (WGS) entry which is preliminary data.</text>
</comment>
<dbReference type="GO" id="GO:0008168">
    <property type="term" value="F:methyltransferase activity"/>
    <property type="evidence" value="ECO:0007669"/>
    <property type="project" value="TreeGrafter"/>
</dbReference>
<proteinExistence type="inferred from homology"/>
<evidence type="ECO:0008006" key="4">
    <source>
        <dbReference type="Google" id="ProtNLM"/>
    </source>
</evidence>
<reference evidence="2" key="1">
    <citation type="submission" date="2023-06" db="EMBL/GenBank/DDBJ databases">
        <title>Conoideocrella luteorostrata (Hypocreales: Clavicipitaceae), a potential biocontrol fungus for elongate hemlock scale in United States Christmas tree production areas.</title>
        <authorList>
            <person name="Barrett H."/>
            <person name="Lovett B."/>
            <person name="Macias A.M."/>
            <person name="Stajich J.E."/>
            <person name="Kasson M.T."/>
        </authorList>
    </citation>
    <scope>NUCLEOTIDE SEQUENCE</scope>
    <source>
        <strain evidence="2">ARSEF 14590</strain>
    </source>
</reference>
<dbReference type="SUPFAM" id="SSF53335">
    <property type="entry name" value="S-adenosyl-L-methionine-dependent methyltransferases"/>
    <property type="match status" value="1"/>
</dbReference>
<sequence>MNTPHSTDEEITSDYDESFGVSEFTSIHTARLIYHYEHGRRYQGLLRDRYGMPNDETEQTREGIKHKLYSDYILNGSPFLAPVADNPQKIADLGTGVGNWVLEVAERFPSARVIGTDLSPIQSRWTPVNAEFRVEDLDDEDRSWSSIYSGADLIHIRAVLQTVRYPVMMIRRAFENLKPGGWIECHEIVPQVFAEDGTPLREHPLYKLYDLIEGSFSDVYGWNLSIPDRIPDVVREVGFVNVSVRRNKIPIGRWHQDAKMREMGMFNQIIHAHLLPTLFVKHEAMGITNDEAQDIGQEILDAFNDTDLHTCNEWIDCWAQKPLAG</sequence>